<keyword evidence="5" id="KW-0378">Hydrolase</keyword>
<evidence type="ECO:0000313" key="6">
    <source>
        <dbReference type="Proteomes" id="UP000020773"/>
    </source>
</evidence>
<evidence type="ECO:0000259" key="4">
    <source>
        <dbReference type="Pfam" id="PF01881"/>
    </source>
</evidence>
<dbReference type="NCBIfam" id="TIGR01877">
    <property type="entry name" value="cas_cas6"/>
    <property type="match status" value="1"/>
</dbReference>
<feature type="domain" description="CRISPR associated protein Cas6 C-terminal" evidence="4">
    <location>
        <begin position="104"/>
        <end position="221"/>
    </location>
</feature>
<name>A0A015U0Q9_BACFG</name>
<protein>
    <submittedName>
        <fullName evidence="5">CRISPR-associated endoribonuclease Cas6</fullName>
        <ecNumber evidence="5">3.1.-.-</ecNumber>
    </submittedName>
</protein>
<evidence type="ECO:0000313" key="5">
    <source>
        <dbReference type="EMBL" id="EXY90254.1"/>
    </source>
</evidence>
<dbReference type="Gene3D" id="3.30.70.1890">
    <property type="match status" value="1"/>
</dbReference>
<organism evidence="5 6">
    <name type="scientific">Bacteroides fragilis str. 3998T(B)3</name>
    <dbReference type="NCBI Taxonomy" id="1339316"/>
    <lineage>
        <taxon>Bacteria</taxon>
        <taxon>Pseudomonadati</taxon>
        <taxon>Bacteroidota</taxon>
        <taxon>Bacteroidia</taxon>
        <taxon>Bacteroidales</taxon>
        <taxon>Bacteroidaceae</taxon>
        <taxon>Bacteroides</taxon>
    </lineage>
</organism>
<gene>
    <name evidence="5" type="primary">cas6</name>
    <name evidence="5" type="ORF">M125_3070</name>
</gene>
<evidence type="ECO:0000256" key="3">
    <source>
        <dbReference type="ARBA" id="ARBA00023118"/>
    </source>
</evidence>
<dbReference type="EC" id="3.1.-.-" evidence="5"/>
<dbReference type="GO" id="GO:0051607">
    <property type="term" value="P:defense response to virus"/>
    <property type="evidence" value="ECO:0007669"/>
    <property type="project" value="UniProtKB-KW"/>
</dbReference>
<sequence>MRIRIKTTSNEKILPFDYQGKLIGVIHKWLGNNELHDKISLYSFSWLLGGVMVDKKGYVFPNGAELLISFHEDQHLKKIIDSILLDPEIFYGLCVKDITIVGSPVFTEEPQRFFLASPIFIKRRIEEIMGYKYYFYDDQESNQLMTETLKHKMREAGLPEDDTLRVEFDISYSKKKKKMVTIHGIKSIANMCPVIIHGTQTSKRFAWVVGLGNGTGSGYGALI</sequence>
<dbReference type="AlphaFoldDB" id="A0A015U0Q9"/>
<dbReference type="CDD" id="cd21140">
    <property type="entry name" value="Cas6_I-like"/>
    <property type="match status" value="1"/>
</dbReference>
<evidence type="ECO:0000256" key="2">
    <source>
        <dbReference type="ARBA" id="ARBA00022884"/>
    </source>
</evidence>
<dbReference type="GO" id="GO:0016788">
    <property type="term" value="F:hydrolase activity, acting on ester bonds"/>
    <property type="evidence" value="ECO:0007669"/>
    <property type="project" value="InterPro"/>
</dbReference>
<dbReference type="GO" id="GO:0003723">
    <property type="term" value="F:RNA binding"/>
    <property type="evidence" value="ECO:0007669"/>
    <property type="project" value="UniProtKB-KW"/>
</dbReference>
<dbReference type="InterPro" id="IPR010156">
    <property type="entry name" value="CRISPR-assoc_prot_Cas6"/>
</dbReference>
<accession>A0A015U0Q9</accession>
<keyword evidence="2" id="KW-0694">RNA-binding</keyword>
<dbReference type="PANTHER" id="PTHR36984:SF1">
    <property type="entry name" value="CRISPR-ASSOCIATED ENDORIBONUCLEASE CAS6 1"/>
    <property type="match status" value="1"/>
</dbReference>
<dbReference type="Proteomes" id="UP000020773">
    <property type="component" value="Unassembled WGS sequence"/>
</dbReference>
<evidence type="ECO:0000256" key="1">
    <source>
        <dbReference type="ARBA" id="ARBA00005937"/>
    </source>
</evidence>
<keyword evidence="3" id="KW-0051">Antiviral defense</keyword>
<dbReference type="InterPro" id="IPR045747">
    <property type="entry name" value="CRISPR-assoc_prot_Cas6_N_sf"/>
</dbReference>
<comment type="similarity">
    <text evidence="1">Belongs to the CRISPR-associated protein Cas6/Cse3/CasE family.</text>
</comment>
<dbReference type="PATRIC" id="fig|1339316.3.peg.2919"/>
<dbReference type="Gene3D" id="3.30.70.1900">
    <property type="match status" value="1"/>
</dbReference>
<proteinExistence type="inferred from homology"/>
<dbReference type="PANTHER" id="PTHR36984">
    <property type="entry name" value="CRISPR-ASSOCIATED ENDORIBONUCLEASE CAS6 1"/>
    <property type="match status" value="1"/>
</dbReference>
<reference evidence="5 6" key="1">
    <citation type="submission" date="2014-02" db="EMBL/GenBank/DDBJ databases">
        <authorList>
            <person name="Sears C."/>
            <person name="Carroll K."/>
            <person name="Sack B.R."/>
            <person name="Qadri F."/>
            <person name="Myers L.L."/>
            <person name="Chung G.-T."/>
            <person name="Escheverria P."/>
            <person name="Fraser C.M."/>
            <person name="Sadzewicz L."/>
            <person name="Shefchek K.A."/>
            <person name="Tallon L."/>
            <person name="Das S.P."/>
            <person name="Daugherty S."/>
            <person name="Mongodin E.F."/>
        </authorList>
    </citation>
    <scope>NUCLEOTIDE SEQUENCE [LARGE SCALE GENOMIC DNA]</scope>
    <source>
        <strain evidence="6">3998T(B)3</strain>
    </source>
</reference>
<dbReference type="EMBL" id="JGDB01000187">
    <property type="protein sequence ID" value="EXY90254.1"/>
    <property type="molecule type" value="Genomic_DNA"/>
</dbReference>
<dbReference type="Pfam" id="PF01881">
    <property type="entry name" value="Cas_Cas6_C"/>
    <property type="match status" value="1"/>
</dbReference>
<dbReference type="RefSeq" id="WP_008768973.1">
    <property type="nucleotide sequence ID" value="NZ_JGDB01000187.1"/>
</dbReference>
<comment type="caution">
    <text evidence="5">The sequence shown here is derived from an EMBL/GenBank/DDBJ whole genome shotgun (WGS) entry which is preliminary data.</text>
</comment>
<dbReference type="InterPro" id="IPR049435">
    <property type="entry name" value="Cas_Cas6_C"/>
</dbReference>